<dbReference type="PROSITE" id="PS50102">
    <property type="entry name" value="RRM"/>
    <property type="match status" value="1"/>
</dbReference>
<dbReference type="GO" id="GO:0071011">
    <property type="term" value="C:precatalytic spliceosome"/>
    <property type="evidence" value="ECO:0007669"/>
    <property type="project" value="TreeGrafter"/>
</dbReference>
<evidence type="ECO:0000256" key="2">
    <source>
        <dbReference type="PROSITE-ProRule" id="PRU00176"/>
    </source>
</evidence>
<dbReference type="PANTHER" id="PTHR45880">
    <property type="entry name" value="RNA-BINDING MOTIF PROTEIN, X-LINKED 2"/>
    <property type="match status" value="1"/>
</dbReference>
<feature type="domain" description="RRM" evidence="4">
    <location>
        <begin position="34"/>
        <end position="112"/>
    </location>
</feature>
<evidence type="ECO:0000256" key="3">
    <source>
        <dbReference type="SAM" id="MobiDB-lite"/>
    </source>
</evidence>
<dbReference type="Gene3D" id="3.30.70.330">
    <property type="match status" value="1"/>
</dbReference>
<dbReference type="InterPro" id="IPR045844">
    <property type="entry name" value="RRM_Ist3-like"/>
</dbReference>
<dbReference type="InterPro" id="IPR051847">
    <property type="entry name" value="RNA_proc/Spliceosome_comp"/>
</dbReference>
<organism evidence="5 6">
    <name type="scientific">Zygotorulaspora mrakii</name>
    <name type="common">Zygosaccharomyces mrakii</name>
    <dbReference type="NCBI Taxonomy" id="42260"/>
    <lineage>
        <taxon>Eukaryota</taxon>
        <taxon>Fungi</taxon>
        <taxon>Dikarya</taxon>
        <taxon>Ascomycota</taxon>
        <taxon>Saccharomycotina</taxon>
        <taxon>Saccharomycetes</taxon>
        <taxon>Saccharomycetales</taxon>
        <taxon>Saccharomycetaceae</taxon>
        <taxon>Zygotorulaspora</taxon>
    </lineage>
</organism>
<dbReference type="OrthoDB" id="2573941at2759"/>
<dbReference type="Proteomes" id="UP000509704">
    <property type="component" value="Chromosome 6"/>
</dbReference>
<protein>
    <recommendedName>
        <fullName evidence="4">RRM domain-containing protein</fullName>
    </recommendedName>
</protein>
<evidence type="ECO:0000256" key="1">
    <source>
        <dbReference type="ARBA" id="ARBA00022884"/>
    </source>
</evidence>
<sequence length="168" mass="19009">MNQIRAIQKINEAELQNGILKSEVSWHNEYKNQAYVFIGGLSTLLTEADILTIFSQFGVPVDIFLVRDQETGDSKGFAYLKYEDQRSTILAIDNLNGATIAGRAIKVDHAMYTPNSNYQRYREAVQQELRRDKVEVPADLRIGEQKERNADDDNDAFSDPMAGFASDK</sequence>
<dbReference type="InterPro" id="IPR035979">
    <property type="entry name" value="RBD_domain_sf"/>
</dbReference>
<evidence type="ECO:0000313" key="5">
    <source>
        <dbReference type="EMBL" id="QLG73737.1"/>
    </source>
</evidence>
<dbReference type="EMBL" id="CP058609">
    <property type="protein sequence ID" value="QLG73737.1"/>
    <property type="molecule type" value="Genomic_DNA"/>
</dbReference>
<reference evidence="5 6" key="1">
    <citation type="submission" date="2020-07" db="EMBL/GenBank/DDBJ databases">
        <title>The yeast mating-type switching endonuclease HO is a domesticated member of an unorthodox homing genetic element family.</title>
        <authorList>
            <person name="Coughlan A.Y."/>
            <person name="Lombardi L."/>
            <person name="Braun-Galleani S."/>
            <person name="Martos A.R."/>
            <person name="Galeote V."/>
            <person name="Bigey F."/>
            <person name="Dequin S."/>
            <person name="Byrne K.P."/>
            <person name="Wolfe K.H."/>
        </authorList>
    </citation>
    <scope>NUCLEOTIDE SEQUENCE [LARGE SCALE GENOMIC DNA]</scope>
    <source>
        <strain evidence="5 6">NRRL Y-6702</strain>
    </source>
</reference>
<dbReference type="InterPro" id="IPR012677">
    <property type="entry name" value="Nucleotide-bd_a/b_plait_sf"/>
</dbReference>
<name>A0A7H9B5D8_ZYGMR</name>
<evidence type="ECO:0000259" key="4">
    <source>
        <dbReference type="PROSITE" id="PS50102"/>
    </source>
</evidence>
<dbReference type="KEGG" id="zmk:HG535_0F02480"/>
<dbReference type="RefSeq" id="XP_037145463.1">
    <property type="nucleotide sequence ID" value="XM_037289568.1"/>
</dbReference>
<accession>A0A7H9B5D8</accession>
<dbReference type="GeneID" id="59237496"/>
<dbReference type="AlphaFoldDB" id="A0A7H9B5D8"/>
<proteinExistence type="predicted"/>
<keyword evidence="6" id="KW-1185">Reference proteome</keyword>
<evidence type="ECO:0000313" key="6">
    <source>
        <dbReference type="Proteomes" id="UP000509704"/>
    </source>
</evidence>
<feature type="region of interest" description="Disordered" evidence="3">
    <location>
        <begin position="140"/>
        <end position="168"/>
    </location>
</feature>
<keyword evidence="1 2" id="KW-0694">RNA-binding</keyword>
<dbReference type="CDD" id="cd12411">
    <property type="entry name" value="RRM_ist3_like"/>
    <property type="match status" value="1"/>
</dbReference>
<dbReference type="SMART" id="SM00360">
    <property type="entry name" value="RRM"/>
    <property type="match status" value="1"/>
</dbReference>
<feature type="compositionally biased region" description="Basic and acidic residues" evidence="3">
    <location>
        <begin position="140"/>
        <end position="151"/>
    </location>
</feature>
<gene>
    <name evidence="5" type="ORF">HG535_0F02480</name>
</gene>
<dbReference type="GO" id="GO:0005686">
    <property type="term" value="C:U2 snRNP"/>
    <property type="evidence" value="ECO:0007669"/>
    <property type="project" value="TreeGrafter"/>
</dbReference>
<dbReference type="GO" id="GO:0003723">
    <property type="term" value="F:RNA binding"/>
    <property type="evidence" value="ECO:0007669"/>
    <property type="project" value="UniProtKB-UniRule"/>
</dbReference>
<dbReference type="SUPFAM" id="SSF54928">
    <property type="entry name" value="RNA-binding domain, RBD"/>
    <property type="match status" value="1"/>
</dbReference>
<dbReference type="GO" id="GO:0000398">
    <property type="term" value="P:mRNA splicing, via spliceosome"/>
    <property type="evidence" value="ECO:0007669"/>
    <property type="project" value="InterPro"/>
</dbReference>
<dbReference type="PANTHER" id="PTHR45880:SF1">
    <property type="entry name" value="RNA-BINDING MOTIF PROTEIN, X-LINKED 2"/>
    <property type="match status" value="1"/>
</dbReference>
<dbReference type="GO" id="GO:0071013">
    <property type="term" value="C:catalytic step 2 spliceosome"/>
    <property type="evidence" value="ECO:0007669"/>
    <property type="project" value="TreeGrafter"/>
</dbReference>
<dbReference type="InterPro" id="IPR000504">
    <property type="entry name" value="RRM_dom"/>
</dbReference>
<dbReference type="Pfam" id="PF00076">
    <property type="entry name" value="RRM_1"/>
    <property type="match status" value="1"/>
</dbReference>